<keyword evidence="3" id="KW-0862">Zinc</keyword>
<evidence type="ECO:0000256" key="3">
    <source>
        <dbReference type="ARBA" id="ARBA00022833"/>
    </source>
</evidence>
<dbReference type="Proteomes" id="UP000681722">
    <property type="component" value="Unassembled WGS sequence"/>
</dbReference>
<protein>
    <recommendedName>
        <fullName evidence="6">PHD-type domain-containing protein</fullName>
    </recommendedName>
</protein>
<sequence length="309" mass="34860">MPSAPKRPKPNSPRSQDNQRVICSCQNTVNDDANALCCDRCNKWFHIGCVNVSIPAYKAYQTLADEKQYSNWFCPSCEPAARADLPPPQCLQMLAARIDKIEHQLIGISDLQQLITSRLNELVETTERDKRNKNIVVKNIFPVALNSNRPPIIGVSFNDLCIRSSILSKASALKKSSDVSVRSVFIGKHLTKLQSQSAYETRQQRKIQQNNHQQQSANNQQHLQQQSENNHQQQPDNNQQQSGNIQHHPQQQSAQSYPDSPASFVQQKSVPDRSSRRLSRNNNIIKQNQDQNSSSQRNRGASLSAGGYH</sequence>
<feature type="compositionally biased region" description="Low complexity" evidence="5">
    <location>
        <begin position="280"/>
        <end position="299"/>
    </location>
</feature>
<dbReference type="InterPro" id="IPR019786">
    <property type="entry name" value="Zinc_finger_PHD-type_CS"/>
</dbReference>
<keyword evidence="1" id="KW-0479">Metal-binding</keyword>
<evidence type="ECO:0000313" key="8">
    <source>
        <dbReference type="EMBL" id="CAF4445162.1"/>
    </source>
</evidence>
<evidence type="ECO:0000256" key="1">
    <source>
        <dbReference type="ARBA" id="ARBA00022723"/>
    </source>
</evidence>
<dbReference type="Gene3D" id="3.30.40.10">
    <property type="entry name" value="Zinc/RING finger domain, C3HC4 (zinc finger)"/>
    <property type="match status" value="1"/>
</dbReference>
<evidence type="ECO:0000313" key="7">
    <source>
        <dbReference type="EMBL" id="CAF1578646.1"/>
    </source>
</evidence>
<dbReference type="SMART" id="SM00249">
    <property type="entry name" value="PHD"/>
    <property type="match status" value="1"/>
</dbReference>
<dbReference type="InterPro" id="IPR019787">
    <property type="entry name" value="Znf_PHD-finger"/>
</dbReference>
<feature type="compositionally biased region" description="Low complexity" evidence="5">
    <location>
        <begin position="206"/>
        <end position="244"/>
    </location>
</feature>
<feature type="region of interest" description="Disordered" evidence="5">
    <location>
        <begin position="195"/>
        <end position="309"/>
    </location>
</feature>
<dbReference type="OrthoDB" id="10002605at2759"/>
<dbReference type="Proteomes" id="UP000663829">
    <property type="component" value="Unassembled WGS sequence"/>
</dbReference>
<dbReference type="SUPFAM" id="SSF57903">
    <property type="entry name" value="FYVE/PHD zinc finger"/>
    <property type="match status" value="1"/>
</dbReference>
<evidence type="ECO:0000256" key="2">
    <source>
        <dbReference type="ARBA" id="ARBA00022771"/>
    </source>
</evidence>
<keyword evidence="9" id="KW-1185">Reference proteome</keyword>
<evidence type="ECO:0000256" key="5">
    <source>
        <dbReference type="SAM" id="MobiDB-lite"/>
    </source>
</evidence>
<dbReference type="PROSITE" id="PS01359">
    <property type="entry name" value="ZF_PHD_1"/>
    <property type="match status" value="1"/>
</dbReference>
<dbReference type="InterPro" id="IPR001965">
    <property type="entry name" value="Znf_PHD"/>
</dbReference>
<comment type="caution">
    <text evidence="7">The sequence shown here is derived from an EMBL/GenBank/DDBJ whole genome shotgun (WGS) entry which is preliminary data.</text>
</comment>
<dbReference type="InterPro" id="IPR011011">
    <property type="entry name" value="Znf_FYVE_PHD"/>
</dbReference>
<reference evidence="7" key="1">
    <citation type="submission" date="2021-02" db="EMBL/GenBank/DDBJ databases">
        <authorList>
            <person name="Nowell W R."/>
        </authorList>
    </citation>
    <scope>NUCLEOTIDE SEQUENCE</scope>
</reference>
<accession>A0A815Z0I6</accession>
<feature type="compositionally biased region" description="Polar residues" evidence="5">
    <location>
        <begin position="245"/>
        <end position="269"/>
    </location>
</feature>
<dbReference type="InterPro" id="IPR013083">
    <property type="entry name" value="Znf_RING/FYVE/PHD"/>
</dbReference>
<evidence type="ECO:0000259" key="6">
    <source>
        <dbReference type="PROSITE" id="PS50016"/>
    </source>
</evidence>
<dbReference type="GO" id="GO:0008270">
    <property type="term" value="F:zinc ion binding"/>
    <property type="evidence" value="ECO:0007669"/>
    <property type="project" value="UniProtKB-KW"/>
</dbReference>
<name>A0A815Z0I6_9BILA</name>
<evidence type="ECO:0000256" key="4">
    <source>
        <dbReference type="PROSITE-ProRule" id="PRU00146"/>
    </source>
</evidence>
<proteinExistence type="predicted"/>
<keyword evidence="2 4" id="KW-0863">Zinc-finger</keyword>
<dbReference type="AlphaFoldDB" id="A0A815Z0I6"/>
<organism evidence="7 9">
    <name type="scientific">Didymodactylos carnosus</name>
    <dbReference type="NCBI Taxonomy" id="1234261"/>
    <lineage>
        <taxon>Eukaryota</taxon>
        <taxon>Metazoa</taxon>
        <taxon>Spiralia</taxon>
        <taxon>Gnathifera</taxon>
        <taxon>Rotifera</taxon>
        <taxon>Eurotatoria</taxon>
        <taxon>Bdelloidea</taxon>
        <taxon>Philodinida</taxon>
        <taxon>Philodinidae</taxon>
        <taxon>Didymodactylos</taxon>
    </lineage>
</organism>
<dbReference type="PROSITE" id="PS50016">
    <property type="entry name" value="ZF_PHD_2"/>
    <property type="match status" value="1"/>
</dbReference>
<evidence type="ECO:0000313" key="9">
    <source>
        <dbReference type="Proteomes" id="UP000663829"/>
    </source>
</evidence>
<feature type="domain" description="PHD-type" evidence="6">
    <location>
        <begin position="20"/>
        <end position="80"/>
    </location>
</feature>
<dbReference type="Pfam" id="PF00628">
    <property type="entry name" value="PHD"/>
    <property type="match status" value="1"/>
</dbReference>
<gene>
    <name evidence="7" type="ORF">GPM918_LOCUS40930</name>
    <name evidence="8" type="ORF">SRO942_LOCUS41926</name>
</gene>
<dbReference type="EMBL" id="CAJNOQ010031200">
    <property type="protein sequence ID" value="CAF1578646.1"/>
    <property type="molecule type" value="Genomic_DNA"/>
</dbReference>
<dbReference type="EMBL" id="CAJOBC010097120">
    <property type="protein sequence ID" value="CAF4445162.1"/>
    <property type="molecule type" value="Genomic_DNA"/>
</dbReference>